<comment type="similarity">
    <text evidence="1 4">Belongs to the aldehyde dehydrogenase family.</text>
</comment>
<dbReference type="Gene3D" id="3.40.605.10">
    <property type="entry name" value="Aldehyde Dehydrogenase, Chain A, domain 1"/>
    <property type="match status" value="1"/>
</dbReference>
<organism evidence="6 7">
    <name type="scientific">Rhodococcus wratislaviensis</name>
    <name type="common">Tsukamurella wratislaviensis</name>
    <dbReference type="NCBI Taxonomy" id="44752"/>
    <lineage>
        <taxon>Bacteria</taxon>
        <taxon>Bacillati</taxon>
        <taxon>Actinomycetota</taxon>
        <taxon>Actinomycetes</taxon>
        <taxon>Mycobacteriales</taxon>
        <taxon>Nocardiaceae</taxon>
        <taxon>Rhodococcus</taxon>
    </lineage>
</organism>
<protein>
    <submittedName>
        <fullName evidence="6">Aldehyde dehydrogenase</fullName>
    </submittedName>
</protein>
<evidence type="ECO:0000256" key="4">
    <source>
        <dbReference type="RuleBase" id="RU003345"/>
    </source>
</evidence>
<dbReference type="Proteomes" id="UP000287519">
    <property type="component" value="Unassembled WGS sequence"/>
</dbReference>
<dbReference type="RefSeq" id="WP_124393600.1">
    <property type="nucleotide sequence ID" value="NZ_BHYM01000045.1"/>
</dbReference>
<keyword evidence="7" id="KW-1185">Reference proteome</keyword>
<comment type="caution">
    <text evidence="6">The sequence shown here is derived from an EMBL/GenBank/DDBJ whole genome shotgun (WGS) entry which is preliminary data.</text>
</comment>
<sequence>MWCFYDRLFIGGEWVRPASTDTLQVVSASTEEVIGSVPKGNEADADAAVAAARRAFDDPTGWSNWSPDQRADALLRLATAIDKYSGAIAIRVSSQNGMPSSISKQTEAVMPATLLRYYAGLIRDTAVEVHRPSLVYGTTAVRKEPLGVVAAIVPWNFPQSLTFFKLAPALAAGCTVVIKPSSETVLDAFLLADAVEEADLPAGVINIVTGGGRTVGTHLIHHPGVDKVAFTGSTDAGRTIAEQCGRLLKPVTLELGGKSAGIILDDVDLHRSMKSMFASTLLNNGQTCFISTRILAPDNRYDEVVDAFTAMASALRVGDALDPKTQIGPVATAHQRHNIEAHIAQGKSEGARVTTGGRRPADLDRGWFVEPTIFADVDNKATIAQEEIFGPVLSIIRYRDEDEAVRIANDSVYGLGGTVWTADPDRGLAVARRVQAGAVGVNGFTLDHGAPFGGVKSSGLGRELGPEGLHPYQQLKSVYLPA</sequence>
<dbReference type="FunFam" id="3.40.309.10:FF:000009">
    <property type="entry name" value="Aldehyde dehydrogenase A"/>
    <property type="match status" value="1"/>
</dbReference>
<dbReference type="PANTHER" id="PTHR42804">
    <property type="entry name" value="ALDEHYDE DEHYDROGENASE"/>
    <property type="match status" value="1"/>
</dbReference>
<dbReference type="PROSITE" id="PS00687">
    <property type="entry name" value="ALDEHYDE_DEHYDR_GLU"/>
    <property type="match status" value="1"/>
</dbReference>
<dbReference type="PANTHER" id="PTHR42804:SF1">
    <property type="entry name" value="ALDEHYDE DEHYDROGENASE-RELATED"/>
    <property type="match status" value="1"/>
</dbReference>
<name>A0A402CD57_RHOWR</name>
<evidence type="ECO:0000256" key="3">
    <source>
        <dbReference type="PROSITE-ProRule" id="PRU10007"/>
    </source>
</evidence>
<dbReference type="OrthoDB" id="6882680at2"/>
<dbReference type="AlphaFoldDB" id="A0A402CD57"/>
<accession>A0A402CD57</accession>
<feature type="active site" evidence="3">
    <location>
        <position position="254"/>
    </location>
</feature>
<feature type="domain" description="Aldehyde dehydrogenase" evidence="5">
    <location>
        <begin position="14"/>
        <end position="478"/>
    </location>
</feature>
<dbReference type="CDD" id="cd07139">
    <property type="entry name" value="ALDH_AldA-Rv0768"/>
    <property type="match status" value="1"/>
</dbReference>
<dbReference type="Gene3D" id="3.40.309.10">
    <property type="entry name" value="Aldehyde Dehydrogenase, Chain A, domain 2"/>
    <property type="match status" value="1"/>
</dbReference>
<evidence type="ECO:0000256" key="2">
    <source>
        <dbReference type="ARBA" id="ARBA00023002"/>
    </source>
</evidence>
<dbReference type="EMBL" id="BHYM01000045">
    <property type="protein sequence ID" value="GCE41527.1"/>
    <property type="molecule type" value="Genomic_DNA"/>
</dbReference>
<dbReference type="InterPro" id="IPR016161">
    <property type="entry name" value="Ald_DH/histidinol_DH"/>
</dbReference>
<reference evidence="6 7" key="1">
    <citation type="submission" date="2018-11" db="EMBL/GenBank/DDBJ databases">
        <title>Microbial catabolism of amino acid.</title>
        <authorList>
            <person name="Hibi M."/>
            <person name="Ogawa J."/>
        </authorList>
    </citation>
    <scope>NUCLEOTIDE SEQUENCE [LARGE SCALE GENOMIC DNA]</scope>
    <source>
        <strain evidence="6 7">C31-06</strain>
    </source>
</reference>
<evidence type="ECO:0000313" key="7">
    <source>
        <dbReference type="Proteomes" id="UP000287519"/>
    </source>
</evidence>
<dbReference type="InterPro" id="IPR015590">
    <property type="entry name" value="Aldehyde_DH_dom"/>
</dbReference>
<gene>
    <name evidence="6" type="ORF">Rhow_005186</name>
</gene>
<dbReference type="SUPFAM" id="SSF53720">
    <property type="entry name" value="ALDH-like"/>
    <property type="match status" value="1"/>
</dbReference>
<dbReference type="Pfam" id="PF00171">
    <property type="entry name" value="Aldedh"/>
    <property type="match status" value="1"/>
</dbReference>
<evidence type="ECO:0000256" key="1">
    <source>
        <dbReference type="ARBA" id="ARBA00009986"/>
    </source>
</evidence>
<dbReference type="InterPro" id="IPR016162">
    <property type="entry name" value="Ald_DH_N"/>
</dbReference>
<evidence type="ECO:0000259" key="5">
    <source>
        <dbReference type="Pfam" id="PF00171"/>
    </source>
</evidence>
<dbReference type="InterPro" id="IPR029510">
    <property type="entry name" value="Ald_DH_CS_GLU"/>
</dbReference>
<dbReference type="InterPro" id="IPR016163">
    <property type="entry name" value="Ald_DH_C"/>
</dbReference>
<evidence type="ECO:0000313" key="6">
    <source>
        <dbReference type="EMBL" id="GCE41527.1"/>
    </source>
</evidence>
<keyword evidence="2 4" id="KW-0560">Oxidoreductase</keyword>
<dbReference type="GO" id="GO:0016620">
    <property type="term" value="F:oxidoreductase activity, acting on the aldehyde or oxo group of donors, NAD or NADP as acceptor"/>
    <property type="evidence" value="ECO:0007669"/>
    <property type="project" value="InterPro"/>
</dbReference>
<proteinExistence type="inferred from homology"/>
<dbReference type="FunFam" id="3.40.605.10:FF:000007">
    <property type="entry name" value="NAD/NADP-dependent betaine aldehyde dehydrogenase"/>
    <property type="match status" value="1"/>
</dbReference>